<sequence>MHVCAIPQEPIPSTNGQPRSGWSPGWRRWRPSNMQRPKNPVVSKKDLLSRPEKSQPSREDKRAPTSSSMDETQVDEKSHIAAVSELEISPLLNHERLSRCSTGRSLRERSIKARLRLQQLFRSQGSHHKSESDASRGPSKSSRKPSKKASKAQNNKKVSETEGGSLMNDMAYHVAAGLCWYLPAPFDLMPQGYPTRQF</sequence>
<keyword evidence="3" id="KW-1185">Reference proteome</keyword>
<dbReference type="AlphaFoldDB" id="A0A166XVQ3"/>
<dbReference type="EMBL" id="LFIV01000011">
    <property type="protein sequence ID" value="KZL76990.1"/>
    <property type="molecule type" value="Genomic_DNA"/>
</dbReference>
<feature type="region of interest" description="Disordered" evidence="1">
    <location>
        <begin position="120"/>
        <end position="162"/>
    </location>
</feature>
<gene>
    <name evidence="2" type="ORF">CT0861_05151</name>
</gene>
<organism evidence="2 3">
    <name type="scientific">Colletotrichum tofieldiae</name>
    <dbReference type="NCBI Taxonomy" id="708197"/>
    <lineage>
        <taxon>Eukaryota</taxon>
        <taxon>Fungi</taxon>
        <taxon>Dikarya</taxon>
        <taxon>Ascomycota</taxon>
        <taxon>Pezizomycotina</taxon>
        <taxon>Sordariomycetes</taxon>
        <taxon>Hypocreomycetidae</taxon>
        <taxon>Glomerellales</taxon>
        <taxon>Glomerellaceae</taxon>
        <taxon>Colletotrichum</taxon>
        <taxon>Colletotrichum spaethianum species complex</taxon>
    </lineage>
</organism>
<evidence type="ECO:0000313" key="3">
    <source>
        <dbReference type="Proteomes" id="UP000076552"/>
    </source>
</evidence>
<name>A0A166XVQ3_9PEZI</name>
<reference evidence="2 3" key="1">
    <citation type="submission" date="2015-06" db="EMBL/GenBank/DDBJ databases">
        <title>Survival trade-offs in plant roots during colonization by closely related pathogenic and mutualistic fungi.</title>
        <authorList>
            <person name="Hacquard S."/>
            <person name="Kracher B."/>
            <person name="Hiruma K."/>
            <person name="Weinman A."/>
            <person name="Muench P."/>
            <person name="Garrido Oter R."/>
            <person name="Ver Loren van Themaat E."/>
            <person name="Dallerey J.-F."/>
            <person name="Damm U."/>
            <person name="Henrissat B."/>
            <person name="Lespinet O."/>
            <person name="Thon M."/>
            <person name="Kemen E."/>
            <person name="McHardy A.C."/>
            <person name="Schulze-Lefert P."/>
            <person name="O'Connell R.J."/>
        </authorList>
    </citation>
    <scope>NUCLEOTIDE SEQUENCE [LARGE SCALE GENOMIC DNA]</scope>
    <source>
        <strain evidence="2 3">0861</strain>
    </source>
</reference>
<proteinExistence type="predicted"/>
<feature type="region of interest" description="Disordered" evidence="1">
    <location>
        <begin position="1"/>
        <end position="81"/>
    </location>
</feature>
<feature type="compositionally biased region" description="Basic and acidic residues" evidence="1">
    <location>
        <begin position="43"/>
        <end position="63"/>
    </location>
</feature>
<protein>
    <submittedName>
        <fullName evidence="2">Uncharacterized protein</fullName>
    </submittedName>
</protein>
<evidence type="ECO:0000313" key="2">
    <source>
        <dbReference type="EMBL" id="KZL76990.1"/>
    </source>
</evidence>
<accession>A0A166XVQ3</accession>
<feature type="compositionally biased region" description="Basic residues" evidence="1">
    <location>
        <begin position="141"/>
        <end position="150"/>
    </location>
</feature>
<dbReference type="Proteomes" id="UP000076552">
    <property type="component" value="Unassembled WGS sequence"/>
</dbReference>
<comment type="caution">
    <text evidence="2">The sequence shown here is derived from an EMBL/GenBank/DDBJ whole genome shotgun (WGS) entry which is preliminary data.</text>
</comment>
<evidence type="ECO:0000256" key="1">
    <source>
        <dbReference type="SAM" id="MobiDB-lite"/>
    </source>
</evidence>